<dbReference type="OrthoDB" id="690115at2759"/>
<dbReference type="PANTHER" id="PTHR33086">
    <property type="entry name" value="OS05G0468200 PROTEIN-RELATED"/>
    <property type="match status" value="1"/>
</dbReference>
<dbReference type="EMBL" id="RWGY01000011">
    <property type="protein sequence ID" value="TVU27712.1"/>
    <property type="molecule type" value="Genomic_DNA"/>
</dbReference>
<evidence type="ECO:0000313" key="2">
    <source>
        <dbReference type="EMBL" id="TVU27712.1"/>
    </source>
</evidence>
<proteinExistence type="predicted"/>
<dbReference type="Proteomes" id="UP000324897">
    <property type="component" value="Chromosome 1"/>
</dbReference>
<dbReference type="AlphaFoldDB" id="A0A5J9UV46"/>
<dbReference type="PANTHER" id="PTHR33086:SF46">
    <property type="entry name" value="EXPRESSED PROTEIN"/>
    <property type="match status" value="1"/>
</dbReference>
<name>A0A5J9UV46_9POAL</name>
<comment type="caution">
    <text evidence="2">The sequence shown here is derived from an EMBL/GenBank/DDBJ whole genome shotgun (WGS) entry which is preliminary data.</text>
</comment>
<dbReference type="Pfam" id="PF07762">
    <property type="entry name" value="DUF1618"/>
    <property type="match status" value="1"/>
</dbReference>
<evidence type="ECO:0000259" key="1">
    <source>
        <dbReference type="Pfam" id="PF07762"/>
    </source>
</evidence>
<sequence>RGGGSNSSVAFHEPPRASVLSVPLGVTSPPDYCTYPYIAAADSSGLLLLRATLPSMIIIYHICDARTGEVFTLGSHWRPMGSHGINVGLITRGNDGCVVAELQLEGDGTGRATLLTYKVEDQCRWVERELTYSPPLLRRFWAGEGVVSYAGMLWWVDLSYGALACDPFVDDPELIHVPFPAALDDLPAAQINRGARRCLKVSGGRLRCVQIHGSSDASVVSMWALADPPMAGKWNSERSVPFAEVWANESYLDTMLPGTIPALALLHPTDPDRVYFFLDSCIFAVDLRLKKIVEFSCQFTMPKPTYCHLIMSSHLVHAWQYDPSSTRSDLLSTCLRQDNIAAQSSFFSRPISRKTAIELDRFRELASSVHREQQKAVWKEAKSSRVVKRRIR</sequence>
<dbReference type="Gramene" id="TVU27712">
    <property type="protein sequence ID" value="TVU27712"/>
    <property type="gene ID" value="EJB05_19209"/>
</dbReference>
<organism evidence="2 3">
    <name type="scientific">Eragrostis curvula</name>
    <name type="common">weeping love grass</name>
    <dbReference type="NCBI Taxonomy" id="38414"/>
    <lineage>
        <taxon>Eukaryota</taxon>
        <taxon>Viridiplantae</taxon>
        <taxon>Streptophyta</taxon>
        <taxon>Embryophyta</taxon>
        <taxon>Tracheophyta</taxon>
        <taxon>Spermatophyta</taxon>
        <taxon>Magnoliopsida</taxon>
        <taxon>Liliopsida</taxon>
        <taxon>Poales</taxon>
        <taxon>Poaceae</taxon>
        <taxon>PACMAD clade</taxon>
        <taxon>Chloridoideae</taxon>
        <taxon>Eragrostideae</taxon>
        <taxon>Eragrostidinae</taxon>
        <taxon>Eragrostis</taxon>
    </lineage>
</organism>
<accession>A0A5J9UV46</accession>
<gene>
    <name evidence="2" type="ORF">EJB05_19209</name>
</gene>
<evidence type="ECO:0000313" key="3">
    <source>
        <dbReference type="Proteomes" id="UP000324897"/>
    </source>
</evidence>
<dbReference type="InterPro" id="IPR011676">
    <property type="entry name" value="DUF1618"/>
</dbReference>
<protein>
    <recommendedName>
        <fullName evidence="1">DUF1618 domain-containing protein</fullName>
    </recommendedName>
</protein>
<reference evidence="2 3" key="1">
    <citation type="journal article" date="2019" name="Sci. Rep.">
        <title>A high-quality genome of Eragrostis curvula grass provides insights into Poaceae evolution and supports new strategies to enhance forage quality.</title>
        <authorList>
            <person name="Carballo J."/>
            <person name="Santos B.A.C.M."/>
            <person name="Zappacosta D."/>
            <person name="Garbus I."/>
            <person name="Selva J.P."/>
            <person name="Gallo C.A."/>
            <person name="Diaz A."/>
            <person name="Albertini E."/>
            <person name="Caccamo M."/>
            <person name="Echenique V."/>
        </authorList>
    </citation>
    <scope>NUCLEOTIDE SEQUENCE [LARGE SCALE GENOMIC DNA]</scope>
    <source>
        <strain evidence="3">cv. Victoria</strain>
        <tissue evidence="2">Leaf</tissue>
    </source>
</reference>
<feature type="non-terminal residue" evidence="2">
    <location>
        <position position="1"/>
    </location>
</feature>
<feature type="domain" description="DUF1618" evidence="1">
    <location>
        <begin position="155"/>
        <end position="275"/>
    </location>
</feature>
<keyword evidence="3" id="KW-1185">Reference proteome</keyword>